<organism evidence="1 2">
    <name type="scientific">Halocaridina rubra</name>
    <name type="common">Hawaiian red shrimp</name>
    <dbReference type="NCBI Taxonomy" id="373956"/>
    <lineage>
        <taxon>Eukaryota</taxon>
        <taxon>Metazoa</taxon>
        <taxon>Ecdysozoa</taxon>
        <taxon>Arthropoda</taxon>
        <taxon>Crustacea</taxon>
        <taxon>Multicrustacea</taxon>
        <taxon>Malacostraca</taxon>
        <taxon>Eumalacostraca</taxon>
        <taxon>Eucarida</taxon>
        <taxon>Decapoda</taxon>
        <taxon>Pleocyemata</taxon>
        <taxon>Caridea</taxon>
        <taxon>Atyoidea</taxon>
        <taxon>Atyidae</taxon>
        <taxon>Halocaridina</taxon>
    </lineage>
</organism>
<reference evidence="1 2" key="1">
    <citation type="submission" date="2023-11" db="EMBL/GenBank/DDBJ databases">
        <title>Halocaridina rubra genome assembly.</title>
        <authorList>
            <person name="Smith C."/>
        </authorList>
    </citation>
    <scope>NUCLEOTIDE SEQUENCE [LARGE SCALE GENOMIC DNA]</scope>
    <source>
        <strain evidence="1">EP-1</strain>
        <tissue evidence="1">Whole</tissue>
    </source>
</reference>
<evidence type="ECO:0000313" key="1">
    <source>
        <dbReference type="EMBL" id="KAK7077030.1"/>
    </source>
</evidence>
<dbReference type="EMBL" id="JAXCGZ010009486">
    <property type="protein sequence ID" value="KAK7077030.1"/>
    <property type="molecule type" value="Genomic_DNA"/>
</dbReference>
<protein>
    <submittedName>
        <fullName evidence="1">Uncharacterized protein</fullName>
    </submittedName>
</protein>
<evidence type="ECO:0000313" key="2">
    <source>
        <dbReference type="Proteomes" id="UP001381693"/>
    </source>
</evidence>
<comment type="caution">
    <text evidence="1">The sequence shown here is derived from an EMBL/GenBank/DDBJ whole genome shotgun (WGS) entry which is preliminary data.</text>
</comment>
<name>A0AAN8XDE8_HALRR</name>
<dbReference type="AlphaFoldDB" id="A0AAN8XDE8"/>
<accession>A0AAN8XDE8</accession>
<gene>
    <name evidence="1" type="ORF">SK128_012375</name>
</gene>
<feature type="non-terminal residue" evidence="1">
    <location>
        <position position="68"/>
    </location>
</feature>
<sequence length="68" mass="7873">MASLLFNKFMSHDLYPQVSVIKEIKKLYEEKRGWSGMYMKVHSSGECPACGHHLENLEVNAENFDILK</sequence>
<keyword evidence="2" id="KW-1185">Reference proteome</keyword>
<dbReference type="Proteomes" id="UP001381693">
    <property type="component" value="Unassembled WGS sequence"/>
</dbReference>
<proteinExistence type="predicted"/>